<dbReference type="EMBL" id="UOGL01000272">
    <property type="protein sequence ID" value="VAX38890.1"/>
    <property type="molecule type" value="Genomic_DNA"/>
</dbReference>
<reference evidence="2" key="1">
    <citation type="submission" date="2018-06" db="EMBL/GenBank/DDBJ databases">
        <authorList>
            <person name="Zhirakovskaya E."/>
        </authorList>
    </citation>
    <scope>NUCLEOTIDE SEQUENCE</scope>
</reference>
<accession>A0A3B1DUP5</accession>
<feature type="non-terminal residue" evidence="2">
    <location>
        <position position="209"/>
    </location>
</feature>
<keyword evidence="1" id="KW-1133">Transmembrane helix</keyword>
<evidence type="ECO:0008006" key="3">
    <source>
        <dbReference type="Google" id="ProtNLM"/>
    </source>
</evidence>
<dbReference type="InterPro" id="IPR012373">
    <property type="entry name" value="Ferrdict_sens_TM"/>
</dbReference>
<protein>
    <recommendedName>
        <fullName evidence="3">FecR protein domain-containing protein</fullName>
    </recommendedName>
</protein>
<name>A0A3B1DUP5_9ZZZZ</name>
<dbReference type="GO" id="GO:0016989">
    <property type="term" value="F:sigma factor antagonist activity"/>
    <property type="evidence" value="ECO:0007669"/>
    <property type="project" value="TreeGrafter"/>
</dbReference>
<dbReference type="PANTHER" id="PTHR30273:SF2">
    <property type="entry name" value="PROTEIN FECR"/>
    <property type="match status" value="1"/>
</dbReference>
<dbReference type="AlphaFoldDB" id="A0A3B1DUP5"/>
<evidence type="ECO:0000313" key="2">
    <source>
        <dbReference type="EMBL" id="VAX38890.1"/>
    </source>
</evidence>
<feature type="transmembrane region" description="Helical" evidence="1">
    <location>
        <begin position="89"/>
        <end position="110"/>
    </location>
</feature>
<sequence length="209" mass="23537">MKDQQTDIQLLRSYLEETLSFEDVALLEKRICTEDPLAELLLELSCDEAIIREWHCSKQSGGNSIFSKSNSRRDWFPFFRSKQNILKTVFVLSLMMFWSGVIFLGQRFYFSINSPPQVQTVKTPIKKIAPSTTNQTWQSKQQTISEGTIEILFQSGVKAVVAGPATFEITGSNELRLSQGAIIADVPHKAIGFTVNTPRGRIVDLGTIF</sequence>
<keyword evidence="1" id="KW-0812">Transmembrane</keyword>
<dbReference type="PANTHER" id="PTHR30273">
    <property type="entry name" value="PERIPLASMIC SIGNAL SENSOR AND SIGMA FACTOR ACTIVATOR FECR-RELATED"/>
    <property type="match status" value="1"/>
</dbReference>
<keyword evidence="1" id="KW-0472">Membrane</keyword>
<organism evidence="2">
    <name type="scientific">hydrothermal vent metagenome</name>
    <dbReference type="NCBI Taxonomy" id="652676"/>
    <lineage>
        <taxon>unclassified sequences</taxon>
        <taxon>metagenomes</taxon>
        <taxon>ecological metagenomes</taxon>
    </lineage>
</organism>
<evidence type="ECO:0000256" key="1">
    <source>
        <dbReference type="SAM" id="Phobius"/>
    </source>
</evidence>
<gene>
    <name evidence="2" type="ORF">MNBD_PLANCTO02-2435</name>
</gene>
<proteinExistence type="predicted"/>